<feature type="region of interest" description="Disordered" evidence="4">
    <location>
        <begin position="1"/>
        <end position="23"/>
    </location>
</feature>
<evidence type="ECO:0000256" key="4">
    <source>
        <dbReference type="SAM" id="MobiDB-lite"/>
    </source>
</evidence>
<dbReference type="GO" id="GO:0043161">
    <property type="term" value="P:proteasome-mediated ubiquitin-dependent protein catabolic process"/>
    <property type="evidence" value="ECO:0007669"/>
    <property type="project" value="TreeGrafter"/>
</dbReference>
<feature type="repeat" description="WD" evidence="3">
    <location>
        <begin position="380"/>
        <end position="409"/>
    </location>
</feature>
<feature type="repeat" description="WD" evidence="3">
    <location>
        <begin position="503"/>
        <end position="542"/>
    </location>
</feature>
<name>A0A818IBU6_9BILA</name>
<dbReference type="InterPro" id="IPR015943">
    <property type="entry name" value="WD40/YVTN_repeat-like_dom_sf"/>
</dbReference>
<dbReference type="InterPro" id="IPR036322">
    <property type="entry name" value="WD40_repeat_dom_sf"/>
</dbReference>
<keyword evidence="2" id="KW-0677">Repeat</keyword>
<dbReference type="OrthoDB" id="190105at2759"/>
<dbReference type="InterPro" id="IPR001680">
    <property type="entry name" value="WD40_rpt"/>
</dbReference>
<dbReference type="Gene3D" id="2.130.10.10">
    <property type="entry name" value="YVTN repeat-like/Quinoprotein amine dehydrogenase"/>
    <property type="match status" value="1"/>
</dbReference>
<evidence type="ECO:0000256" key="3">
    <source>
        <dbReference type="PROSITE-ProRule" id="PRU00221"/>
    </source>
</evidence>
<dbReference type="CDD" id="cd00200">
    <property type="entry name" value="WD40"/>
    <property type="match status" value="1"/>
</dbReference>
<dbReference type="Pfam" id="PF12937">
    <property type="entry name" value="F-box-like"/>
    <property type="match status" value="1"/>
</dbReference>
<dbReference type="GO" id="GO:0010992">
    <property type="term" value="P:ubiquitin recycling"/>
    <property type="evidence" value="ECO:0007669"/>
    <property type="project" value="TreeGrafter"/>
</dbReference>
<dbReference type="Gene3D" id="1.20.1280.50">
    <property type="match status" value="1"/>
</dbReference>
<dbReference type="AlphaFoldDB" id="A0A818IBU6"/>
<dbReference type="PANTHER" id="PTHR19849">
    <property type="entry name" value="PHOSPHOLIPASE A-2-ACTIVATING PROTEIN"/>
    <property type="match status" value="1"/>
</dbReference>
<dbReference type="PROSITE" id="PS50294">
    <property type="entry name" value="WD_REPEATS_REGION"/>
    <property type="match status" value="6"/>
</dbReference>
<dbReference type="InterPro" id="IPR036047">
    <property type="entry name" value="F-box-like_dom_sf"/>
</dbReference>
<dbReference type="SMART" id="SM00256">
    <property type="entry name" value="FBOX"/>
    <property type="match status" value="1"/>
</dbReference>
<dbReference type="PANTHER" id="PTHR19849:SF1">
    <property type="entry name" value="F-BOX_WD REPEAT-CONTAINING PROTEIN 7"/>
    <property type="match status" value="1"/>
</dbReference>
<feature type="repeat" description="WD" evidence="3">
    <location>
        <begin position="340"/>
        <end position="379"/>
    </location>
</feature>
<organism evidence="7 9">
    <name type="scientific">Rotaria socialis</name>
    <dbReference type="NCBI Taxonomy" id="392032"/>
    <lineage>
        <taxon>Eukaryota</taxon>
        <taxon>Metazoa</taxon>
        <taxon>Spiralia</taxon>
        <taxon>Gnathifera</taxon>
        <taxon>Rotifera</taxon>
        <taxon>Eurotatoria</taxon>
        <taxon>Bdelloidea</taxon>
        <taxon>Philodinida</taxon>
        <taxon>Philodinidae</taxon>
        <taxon>Rotaria</taxon>
    </lineage>
</organism>
<evidence type="ECO:0000313" key="6">
    <source>
        <dbReference type="EMBL" id="CAF3174777.1"/>
    </source>
</evidence>
<dbReference type="Proteomes" id="UP000663833">
    <property type="component" value="Unassembled WGS sequence"/>
</dbReference>
<evidence type="ECO:0000256" key="1">
    <source>
        <dbReference type="ARBA" id="ARBA00022574"/>
    </source>
</evidence>
<dbReference type="Pfam" id="PF00400">
    <property type="entry name" value="WD40"/>
    <property type="match status" value="7"/>
</dbReference>
<dbReference type="EMBL" id="CAJNYD010003577">
    <property type="protein sequence ID" value="CAF3521089.1"/>
    <property type="molecule type" value="Genomic_DNA"/>
</dbReference>
<feature type="compositionally biased region" description="Low complexity" evidence="4">
    <location>
        <begin position="1"/>
        <end position="19"/>
    </location>
</feature>
<feature type="repeat" description="WD" evidence="3">
    <location>
        <begin position="273"/>
        <end position="299"/>
    </location>
</feature>
<keyword evidence="1 3" id="KW-0853">WD repeat</keyword>
<gene>
    <name evidence="8" type="ORF">HFQ381_LOCUS13803</name>
    <name evidence="7" type="ORF">LUA448_LOCUS26437</name>
    <name evidence="6" type="ORF">TIS948_LOCUS11009</name>
</gene>
<evidence type="ECO:0000259" key="5">
    <source>
        <dbReference type="PROSITE" id="PS50181"/>
    </source>
</evidence>
<evidence type="ECO:0000256" key="2">
    <source>
        <dbReference type="ARBA" id="ARBA00022737"/>
    </source>
</evidence>
<dbReference type="GO" id="GO:0043130">
    <property type="term" value="F:ubiquitin binding"/>
    <property type="evidence" value="ECO:0007669"/>
    <property type="project" value="TreeGrafter"/>
</dbReference>
<sequence>MTSESSGILSSPDRSSSPSLTEDSVHGYCTTNQMFTNFAGVMSQQIRSPVKRSLTIEESLITTNDPKRVCNSNFREQLDLELVLSPAIATPSPSVLSCSSNTIDSLSSSPCTPLSADVLNWLSIFLAMSNDERSRATEALIHTCSTNTLQLNHIKNQIEPYFQRDFIRDLPRELALHVLKYLPANDVSRASRTCRSWYTTCSDVLLWKGICHRRKIPLKPLPTIFDDTIDNQWKRSYACHKHLEYVWQHGQPLPEPLVLRGHEDFVITCLQFDGKRIVSGSDDNTLKIWSIASGKCEQTLIGHNGGVWCSEMTDDLIVSGSTDRTIRVWNINTGVCQHVLYGHTSTVRCLALHGDIVVSGSRDATVRVWNIRTGGRLHMLSGHTAAVRCVCYNGKYVVSGAYDHTIRVWLPDQERCVHTLEGHTNRVYSLVFDGKHIVSGSLDCMIRVWDVEQGTCVHQLTGHLSLTSGMQLRGNILVSGNADSTVKIWDIESGKCLHTLAGRNKHASAVTWVQVVMNYVVSSGDDGTVKLWDLNTGDFIRNLVYLESASSGGVVWRIKCTDSALVCAAGSRNSTEDTKVIMLDFDRTTICS</sequence>
<dbReference type="GO" id="GO:0005737">
    <property type="term" value="C:cytoplasm"/>
    <property type="evidence" value="ECO:0007669"/>
    <property type="project" value="TreeGrafter"/>
</dbReference>
<dbReference type="InterPro" id="IPR001810">
    <property type="entry name" value="F-box_dom"/>
</dbReference>
<evidence type="ECO:0000313" key="8">
    <source>
        <dbReference type="EMBL" id="CAF4305074.1"/>
    </source>
</evidence>
<dbReference type="EMBL" id="CAJNXB010001551">
    <property type="protein sequence ID" value="CAF3174777.1"/>
    <property type="molecule type" value="Genomic_DNA"/>
</dbReference>
<protein>
    <recommendedName>
        <fullName evidence="5">F-box domain-containing protein</fullName>
    </recommendedName>
</protein>
<dbReference type="SMART" id="SM00320">
    <property type="entry name" value="WD40"/>
    <property type="match status" value="7"/>
</dbReference>
<dbReference type="Proteomes" id="UP000663825">
    <property type="component" value="Unassembled WGS sequence"/>
</dbReference>
<dbReference type="EMBL" id="CAJOBO010000881">
    <property type="protein sequence ID" value="CAF4305074.1"/>
    <property type="molecule type" value="Genomic_DNA"/>
</dbReference>
<reference evidence="7" key="1">
    <citation type="submission" date="2021-02" db="EMBL/GenBank/DDBJ databases">
        <authorList>
            <person name="Nowell W R."/>
        </authorList>
    </citation>
    <scope>NUCLEOTIDE SEQUENCE</scope>
</reference>
<evidence type="ECO:0000313" key="9">
    <source>
        <dbReference type="Proteomes" id="UP000663833"/>
    </source>
</evidence>
<comment type="caution">
    <text evidence="7">The sequence shown here is derived from an EMBL/GenBank/DDBJ whole genome shotgun (WGS) entry which is preliminary data.</text>
</comment>
<proteinExistence type="predicted"/>
<dbReference type="PROSITE" id="PS50082">
    <property type="entry name" value="WD_REPEATS_2"/>
    <property type="match status" value="7"/>
</dbReference>
<dbReference type="PRINTS" id="PR00320">
    <property type="entry name" value="GPROTEINBRPT"/>
</dbReference>
<feature type="domain" description="F-box" evidence="5">
    <location>
        <begin position="164"/>
        <end position="210"/>
    </location>
</feature>
<dbReference type="GO" id="GO:0005634">
    <property type="term" value="C:nucleus"/>
    <property type="evidence" value="ECO:0007669"/>
    <property type="project" value="TreeGrafter"/>
</dbReference>
<dbReference type="InterPro" id="IPR019775">
    <property type="entry name" value="WD40_repeat_CS"/>
</dbReference>
<feature type="repeat" description="WD" evidence="3">
    <location>
        <begin position="420"/>
        <end position="459"/>
    </location>
</feature>
<feature type="repeat" description="WD" evidence="3">
    <location>
        <begin position="300"/>
        <end position="339"/>
    </location>
</feature>
<dbReference type="SUPFAM" id="SSF50978">
    <property type="entry name" value="WD40 repeat-like"/>
    <property type="match status" value="1"/>
</dbReference>
<accession>A0A818IBU6</accession>
<dbReference type="Proteomes" id="UP000663851">
    <property type="component" value="Unassembled WGS sequence"/>
</dbReference>
<dbReference type="SUPFAM" id="SSF81383">
    <property type="entry name" value="F-box domain"/>
    <property type="match status" value="1"/>
</dbReference>
<dbReference type="PROSITE" id="PS00678">
    <property type="entry name" value="WD_REPEATS_1"/>
    <property type="match status" value="5"/>
</dbReference>
<dbReference type="InterPro" id="IPR020472">
    <property type="entry name" value="WD40_PAC1"/>
</dbReference>
<feature type="repeat" description="WD" evidence="3">
    <location>
        <begin position="460"/>
        <end position="499"/>
    </location>
</feature>
<dbReference type="PROSITE" id="PS50181">
    <property type="entry name" value="FBOX"/>
    <property type="match status" value="1"/>
</dbReference>
<evidence type="ECO:0000313" key="7">
    <source>
        <dbReference type="EMBL" id="CAF3521089.1"/>
    </source>
</evidence>